<dbReference type="GO" id="GO:0006777">
    <property type="term" value="P:Mo-molybdopterin cofactor biosynthetic process"/>
    <property type="evidence" value="ECO:0007669"/>
    <property type="project" value="UniProtKB-KW"/>
</dbReference>
<evidence type="ECO:0000313" key="4">
    <source>
        <dbReference type="Proteomes" id="UP000095023"/>
    </source>
</evidence>
<organism evidence="3 4">
    <name type="scientific">Tortispora caseinolytica NRRL Y-17796</name>
    <dbReference type="NCBI Taxonomy" id="767744"/>
    <lineage>
        <taxon>Eukaryota</taxon>
        <taxon>Fungi</taxon>
        <taxon>Dikarya</taxon>
        <taxon>Ascomycota</taxon>
        <taxon>Saccharomycotina</taxon>
        <taxon>Trigonopsidomycetes</taxon>
        <taxon>Trigonopsidales</taxon>
        <taxon>Trigonopsidaceae</taxon>
        <taxon>Tortispora</taxon>
    </lineage>
</organism>
<name>A0A1E4TJK0_9ASCO</name>
<evidence type="ECO:0000259" key="2">
    <source>
        <dbReference type="PROSITE" id="PS51340"/>
    </source>
</evidence>
<dbReference type="Proteomes" id="UP000095023">
    <property type="component" value="Unassembled WGS sequence"/>
</dbReference>
<dbReference type="InterPro" id="IPR015424">
    <property type="entry name" value="PyrdxlP-dep_Trfase"/>
</dbReference>
<dbReference type="GO" id="GO:0030151">
    <property type="term" value="F:molybdenum ion binding"/>
    <property type="evidence" value="ECO:0007669"/>
    <property type="project" value="InterPro"/>
</dbReference>
<sequence>MTIIKETESFILNGSYGYGYQLEAIKRKCYPQIKNQVYLDHAGVALPNAIAIDQFAEYMKSHLLGNPHSYSPSSQLASIEIEKVRRQVLQMLKASPSEFVVIFTSNTTSALKLILEAVGSSSASDSTYRFLDASHTSVVGLREGFKQYQCLSESEVACWLQQYSDESGLFAYPRQSNFSGARYPIDWISTIGNHHPNYYTLLDAASYMCSGSLDYSDYTASPHFTVFSFMKMFGFPDLAALVVRRDATTFFSFKKYFGGGTVDAYVPDSDFSARKTVLYEQLEDGSLPIHNLVALQCAIDSHLQTFGSIDAVHSHIRSVYRYAMSKLLQLRYSNGNPCIHIYGRNYLDENAQGPIIALNVLNRNGSWYGYKDLERLMSLHDVNIRTGRHCNVGDAMQWLGLSGKTLKRYYEMGHICGDSMDIIDNVPTGCARISVGAETSAEDIDFVLSIIHNYIVRPQDEGTMMTGRPGEKQLSINVTELSIYPIKSCGAYKISRGVRWPINVGGLAWDRQFCVISLDSDKILSQKVHPNMTLIQPIVDLEHMELKLRYAKDESSEELSVSLMNPVESLIVPIKVCGANYNIERFTDKSIEEFFTRSIGVACTLARFPKEDVGLSFANEYPLLIINQQSVNYLNKSIGAVEVTAATFRGNIVVDGDIDAYSEDNWKGISFGDFELNEIGPCKRCLMITNEQETGLKRKEPYSTLSKTRKTAKGIMFGEHYTFRSESAEGYIKIGDKGLVRVN</sequence>
<keyword evidence="4" id="KW-1185">Reference proteome</keyword>
<dbReference type="PROSITE" id="PS51340">
    <property type="entry name" value="MOSC"/>
    <property type="match status" value="1"/>
</dbReference>
<dbReference type="SUPFAM" id="SSF50800">
    <property type="entry name" value="PK beta-barrel domain-like"/>
    <property type="match status" value="1"/>
</dbReference>
<dbReference type="InterPro" id="IPR011037">
    <property type="entry name" value="Pyrv_Knase-like_insert_dom_sf"/>
</dbReference>
<dbReference type="AlphaFoldDB" id="A0A1E4TJK0"/>
<dbReference type="EMBL" id="KV453841">
    <property type="protein sequence ID" value="ODV91887.1"/>
    <property type="molecule type" value="Genomic_DNA"/>
</dbReference>
<dbReference type="Pfam" id="PF03473">
    <property type="entry name" value="MOSC"/>
    <property type="match status" value="1"/>
</dbReference>
<accession>A0A1E4TJK0</accession>
<protein>
    <recommendedName>
        <fullName evidence="2">MOSC domain-containing protein</fullName>
    </recommendedName>
</protein>
<dbReference type="InterPro" id="IPR005303">
    <property type="entry name" value="MOCOS_middle"/>
</dbReference>
<dbReference type="PANTHER" id="PTHR14237">
    <property type="entry name" value="MOLYBDOPTERIN COFACTOR SULFURASE MOSC"/>
    <property type="match status" value="1"/>
</dbReference>
<dbReference type="GO" id="GO:0030170">
    <property type="term" value="F:pyridoxal phosphate binding"/>
    <property type="evidence" value="ECO:0007669"/>
    <property type="project" value="InterPro"/>
</dbReference>
<dbReference type="Pfam" id="PF03476">
    <property type="entry name" value="MOSC_N"/>
    <property type="match status" value="1"/>
</dbReference>
<feature type="domain" description="MOSC" evidence="2">
    <location>
        <begin position="588"/>
        <end position="741"/>
    </location>
</feature>
<dbReference type="OrthoDB" id="10264306at2759"/>
<reference evidence="4" key="1">
    <citation type="submission" date="2016-02" db="EMBL/GenBank/DDBJ databases">
        <title>Comparative genomics of biotechnologically important yeasts.</title>
        <authorList>
            <consortium name="DOE Joint Genome Institute"/>
            <person name="Riley R."/>
            <person name="Haridas S."/>
            <person name="Wolfe K.H."/>
            <person name="Lopes M.R."/>
            <person name="Hittinger C.T."/>
            <person name="Goker M."/>
            <person name="Salamov A."/>
            <person name="Wisecaver J."/>
            <person name="Long T.M."/>
            <person name="Aerts A.L."/>
            <person name="Barry K."/>
            <person name="Choi C."/>
            <person name="Clum A."/>
            <person name="Coughlan A.Y."/>
            <person name="Deshpande S."/>
            <person name="Douglass A.P."/>
            <person name="Hanson S.J."/>
            <person name="Klenk H.-P."/>
            <person name="Labutti K."/>
            <person name="Lapidus A."/>
            <person name="Lindquist E."/>
            <person name="Lipzen A."/>
            <person name="Meier-Kolthoff J.P."/>
            <person name="Ohm R.A."/>
            <person name="Otillar R.P."/>
            <person name="Pangilinan J."/>
            <person name="Peng Y."/>
            <person name="Rokas A."/>
            <person name="Rosa C.A."/>
            <person name="Scheuner C."/>
            <person name="Sibirny A.A."/>
            <person name="Slot J.C."/>
            <person name="Stielow J.B."/>
            <person name="Sun H."/>
            <person name="Kurtzman C.P."/>
            <person name="Blackwell M."/>
            <person name="Jeffries T.W."/>
            <person name="Grigoriev I.V."/>
        </authorList>
    </citation>
    <scope>NUCLEOTIDE SEQUENCE [LARGE SCALE GENOMIC DNA]</scope>
    <source>
        <strain evidence="4">NRRL Y-17796</strain>
    </source>
</reference>
<dbReference type="SUPFAM" id="SSF53383">
    <property type="entry name" value="PLP-dependent transferases"/>
    <property type="match status" value="1"/>
</dbReference>
<dbReference type="PANTHER" id="PTHR14237:SF80">
    <property type="entry name" value="MOLYBDENUM COFACTOR SULFURASE"/>
    <property type="match status" value="1"/>
</dbReference>
<gene>
    <name evidence="3" type="ORF">CANCADRAFT_22070</name>
</gene>
<keyword evidence="1" id="KW-0501">Molybdenum cofactor biosynthesis</keyword>
<dbReference type="Pfam" id="PF00266">
    <property type="entry name" value="Aminotran_5"/>
    <property type="match status" value="1"/>
</dbReference>
<dbReference type="Gene3D" id="3.90.1150.10">
    <property type="entry name" value="Aspartate Aminotransferase, domain 1"/>
    <property type="match status" value="1"/>
</dbReference>
<evidence type="ECO:0000256" key="1">
    <source>
        <dbReference type="ARBA" id="ARBA00023150"/>
    </source>
</evidence>
<dbReference type="Gene3D" id="3.40.640.10">
    <property type="entry name" value="Type I PLP-dependent aspartate aminotransferase-like (Major domain)"/>
    <property type="match status" value="1"/>
</dbReference>
<proteinExistence type="predicted"/>
<dbReference type="InterPro" id="IPR000192">
    <property type="entry name" value="Aminotrans_V_dom"/>
</dbReference>
<dbReference type="InterPro" id="IPR015422">
    <property type="entry name" value="PyrdxlP-dep_Trfase_small"/>
</dbReference>
<evidence type="ECO:0000313" key="3">
    <source>
        <dbReference type="EMBL" id="ODV91887.1"/>
    </source>
</evidence>
<dbReference type="SUPFAM" id="SSF141673">
    <property type="entry name" value="MOSC N-terminal domain-like"/>
    <property type="match status" value="1"/>
</dbReference>
<dbReference type="GO" id="GO:0003824">
    <property type="term" value="F:catalytic activity"/>
    <property type="evidence" value="ECO:0007669"/>
    <property type="project" value="InterPro"/>
</dbReference>
<dbReference type="InterPro" id="IPR005302">
    <property type="entry name" value="MoCF_Sase_C"/>
</dbReference>
<dbReference type="InterPro" id="IPR015421">
    <property type="entry name" value="PyrdxlP-dep_Trfase_major"/>
</dbReference>